<organism evidence="3 4">
    <name type="scientific">Pocillopora meandrina</name>
    <dbReference type="NCBI Taxonomy" id="46732"/>
    <lineage>
        <taxon>Eukaryota</taxon>
        <taxon>Metazoa</taxon>
        <taxon>Cnidaria</taxon>
        <taxon>Anthozoa</taxon>
        <taxon>Hexacorallia</taxon>
        <taxon>Scleractinia</taxon>
        <taxon>Astrocoeniina</taxon>
        <taxon>Pocilloporidae</taxon>
        <taxon>Pocillopora</taxon>
    </lineage>
</organism>
<dbReference type="PROSITE" id="PS50157">
    <property type="entry name" value="ZINC_FINGER_C2H2_2"/>
    <property type="match status" value="1"/>
</dbReference>
<feature type="non-terminal residue" evidence="3">
    <location>
        <position position="115"/>
    </location>
</feature>
<evidence type="ECO:0000313" key="3">
    <source>
        <dbReference type="EMBL" id="CAH3153663.1"/>
    </source>
</evidence>
<evidence type="ECO:0000259" key="2">
    <source>
        <dbReference type="PROSITE" id="PS50157"/>
    </source>
</evidence>
<keyword evidence="1" id="KW-0862">Zinc</keyword>
<dbReference type="Proteomes" id="UP001159428">
    <property type="component" value="Unassembled WGS sequence"/>
</dbReference>
<name>A0AAU9XP84_9CNID</name>
<sequence length="115" mass="13369">MDDVSSTFECPHPQCSEEFLSCAELETHLIVAAHHSPVKTVQRGVYDQLRIDWVQHFQSISLDSKRRSRLQKEVQIETTTEETSLRLGWALHQPKDGQTRFSDKIRGYLQKKVDM</sequence>
<evidence type="ECO:0000256" key="1">
    <source>
        <dbReference type="PROSITE-ProRule" id="PRU00042"/>
    </source>
</evidence>
<reference evidence="3 4" key="1">
    <citation type="submission" date="2022-05" db="EMBL/GenBank/DDBJ databases">
        <authorList>
            <consortium name="Genoscope - CEA"/>
            <person name="William W."/>
        </authorList>
    </citation>
    <scope>NUCLEOTIDE SEQUENCE [LARGE SCALE GENOMIC DNA]</scope>
</reference>
<gene>
    <name evidence="3" type="ORF">PMEA_00027385</name>
</gene>
<proteinExistence type="predicted"/>
<dbReference type="AlphaFoldDB" id="A0AAU9XP84"/>
<dbReference type="PROSITE" id="PS00028">
    <property type="entry name" value="ZINC_FINGER_C2H2_1"/>
    <property type="match status" value="1"/>
</dbReference>
<keyword evidence="1" id="KW-0479">Metal-binding</keyword>
<feature type="domain" description="C2H2-type" evidence="2">
    <location>
        <begin position="8"/>
        <end position="40"/>
    </location>
</feature>
<dbReference type="InterPro" id="IPR013087">
    <property type="entry name" value="Znf_C2H2_type"/>
</dbReference>
<keyword evidence="1" id="KW-0863">Zinc-finger</keyword>
<protein>
    <recommendedName>
        <fullName evidence="2">C2H2-type domain-containing protein</fullName>
    </recommendedName>
</protein>
<dbReference type="GO" id="GO:0008270">
    <property type="term" value="F:zinc ion binding"/>
    <property type="evidence" value="ECO:0007669"/>
    <property type="project" value="UniProtKB-KW"/>
</dbReference>
<keyword evidence="4" id="KW-1185">Reference proteome</keyword>
<dbReference type="EMBL" id="CALNXJ010000054">
    <property type="protein sequence ID" value="CAH3153663.1"/>
    <property type="molecule type" value="Genomic_DNA"/>
</dbReference>
<accession>A0AAU9XP84</accession>
<comment type="caution">
    <text evidence="3">The sequence shown here is derived from an EMBL/GenBank/DDBJ whole genome shotgun (WGS) entry which is preliminary data.</text>
</comment>
<evidence type="ECO:0000313" key="4">
    <source>
        <dbReference type="Proteomes" id="UP001159428"/>
    </source>
</evidence>